<sequence length="172" mass="18453">MNEMMSTGEMVLLAIPVAAVSRGMNIGEMVLLAIAVAAAVVLTLFLYRRRFLGTGWAGPLGCAAWLCAAAVTTDRLGMLTGRRNIWQSSLQSIMRELCAGLLIVFAVPFVVRLFGKWLGKSIDDLEKAPGAQGVRAWLSGPNVLLAVAISLCAWQGWAHSAYSFWGVLAITV</sequence>
<proteinExistence type="predicted"/>
<keyword evidence="1" id="KW-1133">Transmembrane helix</keyword>
<feature type="transmembrane region" description="Helical" evidence="1">
    <location>
        <begin position="93"/>
        <end position="115"/>
    </location>
</feature>
<keyword evidence="1" id="KW-0812">Transmembrane</keyword>
<comment type="caution">
    <text evidence="2">The sequence shown here is derived from an EMBL/GenBank/DDBJ whole genome shotgun (WGS) entry which is preliminary data.</text>
</comment>
<keyword evidence="1" id="KW-0472">Membrane</keyword>
<dbReference type="EMBL" id="BARS01050931">
    <property type="protein sequence ID" value="GAG52420.1"/>
    <property type="molecule type" value="Genomic_DNA"/>
</dbReference>
<gene>
    <name evidence="2" type="ORF">S01H1_75949</name>
</gene>
<evidence type="ECO:0000256" key="1">
    <source>
        <dbReference type="SAM" id="Phobius"/>
    </source>
</evidence>
<name>X0Y9D0_9ZZZZ</name>
<feature type="transmembrane region" description="Helical" evidence="1">
    <location>
        <begin position="54"/>
        <end position="73"/>
    </location>
</feature>
<feature type="non-terminal residue" evidence="2">
    <location>
        <position position="172"/>
    </location>
</feature>
<protein>
    <submittedName>
        <fullName evidence="2">Uncharacterized protein</fullName>
    </submittedName>
</protein>
<feature type="transmembrane region" description="Helical" evidence="1">
    <location>
        <begin position="136"/>
        <end position="157"/>
    </location>
</feature>
<accession>X0Y9D0</accession>
<dbReference type="AlphaFoldDB" id="X0Y9D0"/>
<reference evidence="2" key="1">
    <citation type="journal article" date="2014" name="Front. Microbiol.">
        <title>High frequency of phylogenetically diverse reductive dehalogenase-homologous genes in deep subseafloor sedimentary metagenomes.</title>
        <authorList>
            <person name="Kawai M."/>
            <person name="Futagami T."/>
            <person name="Toyoda A."/>
            <person name="Takaki Y."/>
            <person name="Nishi S."/>
            <person name="Hori S."/>
            <person name="Arai W."/>
            <person name="Tsubouchi T."/>
            <person name="Morono Y."/>
            <person name="Uchiyama I."/>
            <person name="Ito T."/>
            <person name="Fujiyama A."/>
            <person name="Inagaki F."/>
            <person name="Takami H."/>
        </authorList>
    </citation>
    <scope>NUCLEOTIDE SEQUENCE</scope>
    <source>
        <strain evidence="2">Expedition CK06-06</strain>
    </source>
</reference>
<organism evidence="2">
    <name type="scientific">marine sediment metagenome</name>
    <dbReference type="NCBI Taxonomy" id="412755"/>
    <lineage>
        <taxon>unclassified sequences</taxon>
        <taxon>metagenomes</taxon>
        <taxon>ecological metagenomes</taxon>
    </lineage>
</organism>
<feature type="transmembrane region" description="Helical" evidence="1">
    <location>
        <begin position="29"/>
        <end position="47"/>
    </location>
</feature>
<evidence type="ECO:0000313" key="2">
    <source>
        <dbReference type="EMBL" id="GAG52420.1"/>
    </source>
</evidence>